<evidence type="ECO:0000256" key="5">
    <source>
        <dbReference type="RuleBase" id="RU361238"/>
    </source>
</evidence>
<evidence type="ECO:0000256" key="1">
    <source>
        <dbReference type="ARBA" id="ARBA00022487"/>
    </source>
</evidence>
<evidence type="ECO:0000256" key="2">
    <source>
        <dbReference type="ARBA" id="ARBA00022729"/>
    </source>
</evidence>
<sequence>MGLKPQTGCQRLATNGDCALLLPCRHWSLLNRPAQLNGWYRLFLIPGDAHCGANALQPNAPWPETTFPTLIDWVEKGIEPKTLNSTVRSPGEQQQNCGWPLRPYFTNNGTKLECVNDQKSLDSWQYDLDAFQMLIL</sequence>
<dbReference type="PANTHER" id="PTHR33938:SF16">
    <property type="entry name" value="CARBOXYLIC ESTER HYDROLASE"/>
    <property type="match status" value="1"/>
</dbReference>
<evidence type="ECO:0000313" key="7">
    <source>
        <dbReference type="Proteomes" id="UP000179179"/>
    </source>
</evidence>
<protein>
    <recommendedName>
        <fullName evidence="5">Carboxylic ester hydrolase</fullName>
        <ecNumber evidence="5">3.1.1.-</ecNumber>
    </recommendedName>
</protein>
<dbReference type="GeneID" id="34446889"/>
<dbReference type="Proteomes" id="UP000179179">
    <property type="component" value="Unassembled WGS sequence"/>
</dbReference>
<keyword evidence="3 5" id="KW-0378">Hydrolase</keyword>
<dbReference type="OrthoDB" id="4367863at2759"/>
<gene>
    <name evidence="6" type="ORF">ABOM_003499</name>
</gene>
<keyword evidence="1" id="KW-0719">Serine esterase</keyword>
<keyword evidence="2" id="KW-0732">Signal</keyword>
<evidence type="ECO:0000256" key="4">
    <source>
        <dbReference type="ARBA" id="ARBA00023157"/>
    </source>
</evidence>
<proteinExistence type="inferred from homology"/>
<accession>A0A1F8ADJ3</accession>
<dbReference type="AlphaFoldDB" id="A0A1F8ADJ3"/>
<keyword evidence="7" id="KW-1185">Reference proteome</keyword>
<dbReference type="GO" id="GO:0052689">
    <property type="term" value="F:carboxylic ester hydrolase activity"/>
    <property type="evidence" value="ECO:0007669"/>
    <property type="project" value="UniProtKB-KW"/>
</dbReference>
<comment type="caution">
    <text evidence="6">The sequence shown here is derived from an EMBL/GenBank/DDBJ whole genome shotgun (WGS) entry which is preliminary data.</text>
</comment>
<organism evidence="6 7">
    <name type="scientific">Aspergillus bombycis</name>
    <dbReference type="NCBI Taxonomy" id="109264"/>
    <lineage>
        <taxon>Eukaryota</taxon>
        <taxon>Fungi</taxon>
        <taxon>Dikarya</taxon>
        <taxon>Ascomycota</taxon>
        <taxon>Pezizomycotina</taxon>
        <taxon>Eurotiomycetes</taxon>
        <taxon>Eurotiomycetidae</taxon>
        <taxon>Eurotiales</taxon>
        <taxon>Aspergillaceae</taxon>
        <taxon>Aspergillus</taxon>
    </lineage>
</organism>
<name>A0A1F8ADJ3_9EURO</name>
<dbReference type="EMBL" id="LYCR01000009">
    <property type="protein sequence ID" value="OGM49418.1"/>
    <property type="molecule type" value="Genomic_DNA"/>
</dbReference>
<dbReference type="InterPro" id="IPR011118">
    <property type="entry name" value="Tannase/feruloyl_esterase"/>
</dbReference>
<evidence type="ECO:0000313" key="6">
    <source>
        <dbReference type="EMBL" id="OGM49418.1"/>
    </source>
</evidence>
<dbReference type="Pfam" id="PF07519">
    <property type="entry name" value="Tannase"/>
    <property type="match status" value="1"/>
</dbReference>
<keyword evidence="4" id="KW-1015">Disulfide bond</keyword>
<reference evidence="6 7" key="1">
    <citation type="journal article" date="2016" name="Genome Biol. Evol.">
        <title>Draft genome sequence of an aflatoxigenic Aspergillus species, A. bombycis.</title>
        <authorList>
            <person name="Moore G.G."/>
            <person name="Mack B.M."/>
            <person name="Beltz S.B."/>
            <person name="Gilbert M.K."/>
        </authorList>
    </citation>
    <scope>NUCLEOTIDE SEQUENCE [LARGE SCALE GENOMIC DNA]</scope>
    <source>
        <strain evidence="7">NRRL 26010</strain>
    </source>
</reference>
<dbReference type="RefSeq" id="XP_022393135.1">
    <property type="nucleotide sequence ID" value="XM_022530629.1"/>
</dbReference>
<evidence type="ECO:0000256" key="3">
    <source>
        <dbReference type="ARBA" id="ARBA00022801"/>
    </source>
</evidence>
<dbReference type="EC" id="3.1.1.-" evidence="5"/>
<comment type="similarity">
    <text evidence="5">Belongs to the tannase family.</text>
</comment>
<dbReference type="PANTHER" id="PTHR33938">
    <property type="entry name" value="FERULOYL ESTERASE B-RELATED"/>
    <property type="match status" value="1"/>
</dbReference>